<dbReference type="EMBL" id="CP034562">
    <property type="protein sequence ID" value="AZQ62350.1"/>
    <property type="molecule type" value="Genomic_DNA"/>
</dbReference>
<gene>
    <name evidence="2" type="ORF">EI427_08885</name>
</gene>
<organism evidence="2 3">
    <name type="scientific">Flammeovirga pectinis</name>
    <dbReference type="NCBI Taxonomy" id="2494373"/>
    <lineage>
        <taxon>Bacteria</taxon>
        <taxon>Pseudomonadati</taxon>
        <taxon>Bacteroidota</taxon>
        <taxon>Cytophagia</taxon>
        <taxon>Cytophagales</taxon>
        <taxon>Flammeovirgaceae</taxon>
        <taxon>Flammeovirga</taxon>
    </lineage>
</organism>
<feature type="chain" id="PRO_5019349369" description="DUF4270 family protein" evidence="1">
    <location>
        <begin position="22"/>
        <end position="475"/>
    </location>
</feature>
<evidence type="ECO:0000256" key="1">
    <source>
        <dbReference type="SAM" id="SignalP"/>
    </source>
</evidence>
<dbReference type="AlphaFoldDB" id="A0A3S9P2E2"/>
<keyword evidence="3" id="KW-1185">Reference proteome</keyword>
<evidence type="ECO:0000313" key="3">
    <source>
        <dbReference type="Proteomes" id="UP000267268"/>
    </source>
</evidence>
<dbReference type="InterPro" id="IPR025366">
    <property type="entry name" value="DUF4270"/>
</dbReference>
<evidence type="ECO:0008006" key="4">
    <source>
        <dbReference type="Google" id="ProtNLM"/>
    </source>
</evidence>
<feature type="signal peptide" evidence="1">
    <location>
        <begin position="1"/>
        <end position="21"/>
    </location>
</feature>
<dbReference type="OrthoDB" id="1092930at2"/>
<evidence type="ECO:0000313" key="2">
    <source>
        <dbReference type="EMBL" id="AZQ62350.1"/>
    </source>
</evidence>
<dbReference type="Pfam" id="PF14092">
    <property type="entry name" value="DUF4270"/>
    <property type="match status" value="1"/>
</dbReference>
<reference evidence="2 3" key="1">
    <citation type="submission" date="2018-12" db="EMBL/GenBank/DDBJ databases">
        <title>Flammeovirga pectinis sp. nov., isolated from the gut of the Korean scallop, Patinopecten yessoensis.</title>
        <authorList>
            <person name="Bae J.-W."/>
            <person name="Jeong Y.-S."/>
            <person name="Kang W."/>
        </authorList>
    </citation>
    <scope>NUCLEOTIDE SEQUENCE [LARGE SCALE GENOMIC DNA]</scope>
    <source>
        <strain evidence="2 3">L12M1</strain>
    </source>
</reference>
<proteinExistence type="predicted"/>
<dbReference type="RefSeq" id="WP_126613765.1">
    <property type="nucleotide sequence ID" value="NZ_CP034562.1"/>
</dbReference>
<keyword evidence="1" id="KW-0732">Signal</keyword>
<dbReference type="KEGG" id="fll:EI427_08885"/>
<accession>A0A3S9P2E2</accession>
<name>A0A3S9P2E2_9BACT</name>
<sequence length="475" mass="53095">MNIKTVFTRAILFFAIIFCFACERTDLQTIVIGGDLIDDQTQMCYADTFEIDVETHYMDSLYTKNGSFFLAGYVDNGAEIGQTKTSTYTQLSIGSEEALNFNDRELDSLSLSLALDKTSIYGDTSQTITLEVYELSETIKGDSAGYYSTDSVKYFTEVLGSRTFKVSDIETDTVNIILSNTFGQKIIDGAEYADQDDFASKIKGLAIRVKDSQTASWAGKYSLENYGTVMNLHMHYFGDTNEDTIRTTYYFGFKERFNQIDYTPGTLTQNIKVGDVVNSENSSNYGFVFEGTGMVARIKFPSLVNLFRKTGTSDSVREVHINQAQLAISAVGVDDPEFKIYPATNTPPPSGLYFGFMNSDGTLQTVSPDSKQYKLLQAQYPSSGDYQVAYSSSTQVYGWAKLAEYLQERTFREIEGLPLSDDGLVILPNQQSTSIRKLIFADDKNPLNHPLNGQAMKLKLIVYYAVFNDPTYICN</sequence>
<protein>
    <recommendedName>
        <fullName evidence="4">DUF4270 family protein</fullName>
    </recommendedName>
</protein>
<dbReference type="Proteomes" id="UP000267268">
    <property type="component" value="Chromosome 1"/>
</dbReference>